<dbReference type="InterPro" id="IPR058498">
    <property type="entry name" value="DUF8185"/>
</dbReference>
<keyword evidence="4" id="KW-1185">Reference proteome</keyword>
<dbReference type="InterPro" id="IPR058323">
    <property type="entry name" value="DUF8010"/>
</dbReference>
<comment type="caution">
    <text evidence="3">The sequence shown here is derived from an EMBL/GenBank/DDBJ whole genome shotgun (WGS) entry which is preliminary data.</text>
</comment>
<sequence>MTGAAPGLTLASAADRGDVAAFVARAARVDDSGVLRLRLREDGLVGLWVRTGFDVLATRAVFGTVEPSDVVADLGAVSASLAANDDVVGLGFALPAAWRGALPGSSGFTHLDDIPARELIALARKGTQVARDESGALGTPPSLLDQTVLTVSGDADPDERAEVTMRAVFALTSMGFVRDANGREISEDSPLTAIGEDEPVRVRMSPAWIRVDARYGSVYQRRARLGLSPL</sequence>
<accession>A0ABV6H921</accession>
<evidence type="ECO:0000259" key="1">
    <source>
        <dbReference type="Pfam" id="PF26035"/>
    </source>
</evidence>
<dbReference type="EMBL" id="JBHLWV010000020">
    <property type="protein sequence ID" value="MFC0315074.1"/>
    <property type="molecule type" value="Genomic_DNA"/>
</dbReference>
<proteinExistence type="predicted"/>
<dbReference type="RefSeq" id="WP_382363453.1">
    <property type="nucleotide sequence ID" value="NZ_JBHLWV010000020.1"/>
</dbReference>
<evidence type="ECO:0000313" key="4">
    <source>
        <dbReference type="Proteomes" id="UP001589783"/>
    </source>
</evidence>
<feature type="domain" description="DUF8185" evidence="2">
    <location>
        <begin position="103"/>
        <end position="224"/>
    </location>
</feature>
<dbReference type="Pfam" id="PF26035">
    <property type="entry name" value="DUF8010"/>
    <property type="match status" value="1"/>
</dbReference>
<organism evidence="3 4">
    <name type="scientific">Gordonia phosphorivorans</name>
    <dbReference type="NCBI Taxonomy" id="1056982"/>
    <lineage>
        <taxon>Bacteria</taxon>
        <taxon>Bacillati</taxon>
        <taxon>Actinomycetota</taxon>
        <taxon>Actinomycetes</taxon>
        <taxon>Mycobacteriales</taxon>
        <taxon>Gordoniaceae</taxon>
        <taxon>Gordonia</taxon>
    </lineage>
</organism>
<feature type="domain" description="DUF8010" evidence="1">
    <location>
        <begin position="6"/>
        <end position="100"/>
    </location>
</feature>
<protein>
    <submittedName>
        <fullName evidence="3">Uncharacterized protein</fullName>
    </submittedName>
</protein>
<reference evidence="3 4" key="1">
    <citation type="submission" date="2024-09" db="EMBL/GenBank/DDBJ databases">
        <authorList>
            <person name="Sun Q."/>
            <person name="Mori K."/>
        </authorList>
    </citation>
    <scope>NUCLEOTIDE SEQUENCE [LARGE SCALE GENOMIC DNA]</scope>
    <source>
        <strain evidence="3 4">CCM 7957</strain>
    </source>
</reference>
<dbReference type="Proteomes" id="UP001589783">
    <property type="component" value="Unassembled WGS sequence"/>
</dbReference>
<dbReference type="Pfam" id="PF26572">
    <property type="entry name" value="DUF8185"/>
    <property type="match status" value="1"/>
</dbReference>
<name>A0ABV6H921_9ACTN</name>
<evidence type="ECO:0000259" key="2">
    <source>
        <dbReference type="Pfam" id="PF26572"/>
    </source>
</evidence>
<evidence type="ECO:0000313" key="3">
    <source>
        <dbReference type="EMBL" id="MFC0315074.1"/>
    </source>
</evidence>
<gene>
    <name evidence="3" type="ORF">ACFFJD_09455</name>
</gene>